<accession>A0A6M8EMN1</accession>
<evidence type="ECO:0000313" key="2">
    <source>
        <dbReference type="Proteomes" id="UP000503483"/>
    </source>
</evidence>
<gene>
    <name evidence="1" type="ORF">AACT_2212</name>
</gene>
<evidence type="ECO:0000313" key="1">
    <source>
        <dbReference type="EMBL" id="QKE29339.1"/>
    </source>
</evidence>
<dbReference type="KEGG" id="paco:AACT_2212"/>
<organism evidence="1 2">
    <name type="scientific">Arcobacter acticola</name>
    <dbReference type="NCBI Taxonomy" id="1849015"/>
    <lineage>
        <taxon>Bacteria</taxon>
        <taxon>Pseudomonadati</taxon>
        <taxon>Campylobacterota</taxon>
        <taxon>Epsilonproteobacteria</taxon>
        <taxon>Campylobacterales</taxon>
        <taxon>Arcobacteraceae</taxon>
        <taxon>Arcobacter</taxon>
    </lineage>
</organism>
<sequence length="225" mass="26881">MIKKTSKTKSNTIQKQKYLKTYLHQRNYTLKDLKCEIVLMICDMLLENYLYVEDTANAEELISDFTSDERITTYNTMKDLKKDIQENILTIEKVQNIMILQNENKDTLTKARLADSTYYFYNTCINYLEFLITSTSIDKNKKMWIPDLICLYLIQDMKESGYTFNKFTFLDKYDFDSIFRIYEKINITFKKVGNLSMFSKEKTRIDIMSNISYEIVTKLINTKYK</sequence>
<dbReference type="RefSeq" id="WP_172126982.1">
    <property type="nucleotide sequence ID" value="NZ_CP042652.1"/>
</dbReference>
<proteinExistence type="predicted"/>
<protein>
    <submittedName>
        <fullName evidence="1">Uncharacterized protein</fullName>
    </submittedName>
</protein>
<reference evidence="1 2" key="1">
    <citation type="submission" date="2019-08" db="EMBL/GenBank/DDBJ databases">
        <title>Complete genome sequence of Arcobacter acticola.</title>
        <authorList>
            <person name="Miller W."/>
        </authorList>
    </citation>
    <scope>NUCLEOTIDE SEQUENCE [LARGE SCALE GENOMIC DNA]</scope>
    <source>
        <strain evidence="1 2">KCTC 52212</strain>
    </source>
</reference>
<dbReference type="AlphaFoldDB" id="A0A6M8EMN1"/>
<keyword evidence="2" id="KW-1185">Reference proteome</keyword>
<dbReference type="EMBL" id="CP042652">
    <property type="protein sequence ID" value="QKE29339.1"/>
    <property type="molecule type" value="Genomic_DNA"/>
</dbReference>
<dbReference type="Proteomes" id="UP000503483">
    <property type="component" value="Chromosome"/>
</dbReference>
<name>A0A6M8EMN1_9BACT</name>